<keyword evidence="3" id="KW-1185">Reference proteome</keyword>
<reference evidence="1 3" key="1">
    <citation type="submission" date="2019-11" db="EMBL/GenBank/DDBJ databases">
        <title>Whole Genome Sequencing and Comparative Genomic Analyses of Lysinibacillus pakistanensis LZH-9, a Halotolerant Strain with Excellent COD Removal Capability.</title>
        <authorList>
            <person name="Zhou H."/>
        </authorList>
    </citation>
    <scope>NUCLEOTIDE SEQUENCE [LARGE SCALE GENOMIC DNA]</scope>
    <source>
        <strain evidence="1 3">LZH-9</strain>
    </source>
</reference>
<proteinExistence type="predicted"/>
<evidence type="ECO:0008006" key="5">
    <source>
        <dbReference type="Google" id="ProtNLM"/>
    </source>
</evidence>
<dbReference type="SUPFAM" id="SSF160719">
    <property type="entry name" value="gpW/gp25-like"/>
    <property type="match status" value="1"/>
</dbReference>
<dbReference type="EMBL" id="CP045835">
    <property type="protein sequence ID" value="QGG51415.1"/>
    <property type="molecule type" value="Genomic_DNA"/>
</dbReference>
<name>A0AAX3X2C2_9BACI</name>
<evidence type="ECO:0000313" key="3">
    <source>
        <dbReference type="Proteomes" id="UP000373269"/>
    </source>
</evidence>
<evidence type="ECO:0000313" key="4">
    <source>
        <dbReference type="Proteomes" id="UP001178322"/>
    </source>
</evidence>
<sequence>MTHQVTAASNIDFSATGVDKILQNVALILSTFVISCPFTREFDFGSSSLTPFQLVKRRNTARLIESIQRFEPRAIIIDVDYLGDTYIGKLEPVVKVIVKNRSKKLFR</sequence>
<protein>
    <recommendedName>
        <fullName evidence="5">IraD/Gp25-like domain-containing protein</fullName>
    </recommendedName>
</protein>
<organism evidence="2 4">
    <name type="scientific">Lysinibacillus pakistanensis</name>
    <dbReference type="NCBI Taxonomy" id="759811"/>
    <lineage>
        <taxon>Bacteria</taxon>
        <taxon>Bacillati</taxon>
        <taxon>Bacillota</taxon>
        <taxon>Bacilli</taxon>
        <taxon>Bacillales</taxon>
        <taxon>Bacillaceae</taxon>
        <taxon>Lysinibacillus</taxon>
    </lineage>
</organism>
<dbReference type="AlphaFoldDB" id="A0AAX3X2C2"/>
<dbReference type="RefSeq" id="WP_283872264.1">
    <property type="nucleotide sequence ID" value="NZ_CP126101.1"/>
</dbReference>
<gene>
    <name evidence="1" type="ORF">GDS87_10765</name>
    <name evidence="2" type="ORF">QNH24_11375</name>
</gene>
<reference evidence="2" key="2">
    <citation type="submission" date="2023-05" db="EMBL/GenBank/DDBJ databases">
        <title>Comparative genomics of Bacillaceae isolates and their secondary metabolite potential.</title>
        <authorList>
            <person name="Song L."/>
            <person name="Nielsen L.J."/>
            <person name="Mohite O."/>
            <person name="Xu X."/>
            <person name="Weber T."/>
            <person name="Kovacs A.T."/>
        </authorList>
    </citation>
    <scope>NUCLEOTIDE SEQUENCE</scope>
    <source>
        <strain evidence="2">LY1</strain>
    </source>
</reference>
<accession>A0AAX3X2C2</accession>
<evidence type="ECO:0000313" key="1">
    <source>
        <dbReference type="EMBL" id="QGG51415.1"/>
    </source>
</evidence>
<dbReference type="EMBL" id="CP126101">
    <property type="protein sequence ID" value="WHY53804.1"/>
    <property type="molecule type" value="Genomic_DNA"/>
</dbReference>
<dbReference type="Proteomes" id="UP001178322">
    <property type="component" value="Chromosome"/>
</dbReference>
<dbReference type="Proteomes" id="UP000373269">
    <property type="component" value="Chromosome"/>
</dbReference>
<dbReference type="Gene3D" id="3.10.450.40">
    <property type="match status" value="1"/>
</dbReference>
<evidence type="ECO:0000313" key="2">
    <source>
        <dbReference type="EMBL" id="WHY53804.1"/>
    </source>
</evidence>